<dbReference type="Pfam" id="PF13692">
    <property type="entry name" value="Glyco_trans_1_4"/>
    <property type="match status" value="1"/>
</dbReference>
<dbReference type="EMBL" id="QOKV01000031">
    <property type="protein sequence ID" value="KAA0677910.1"/>
    <property type="molecule type" value="Genomic_DNA"/>
</dbReference>
<proteinExistence type="predicted"/>
<accession>A0A6L3ASP7</accession>
<comment type="caution">
    <text evidence="1">The sequence shown here is derived from an EMBL/GenBank/DDBJ whole genome shotgun (WGS) entry which is preliminary data.</text>
</comment>
<dbReference type="AlphaFoldDB" id="A0A6L3ASP7"/>
<dbReference type="Gene3D" id="3.40.50.2000">
    <property type="entry name" value="Glycogen Phosphorylase B"/>
    <property type="match status" value="1"/>
</dbReference>
<dbReference type="InterPro" id="IPR011990">
    <property type="entry name" value="TPR-like_helical_dom_sf"/>
</dbReference>
<reference evidence="1 2" key="1">
    <citation type="submission" date="2018-07" db="EMBL/GenBank/DDBJ databases">
        <title>Genome sequence of Roseomonas fauriae ATCC 49958.</title>
        <authorList>
            <person name="Sant'Anna F.H."/>
            <person name="Baldani J.I."/>
            <person name="Zilli J.E."/>
            <person name="Reis V.M."/>
            <person name="Hartmann A."/>
            <person name="Cruz L."/>
            <person name="de Souza E.M."/>
            <person name="de Oliveira Pedrosa F."/>
            <person name="Passaglia L.M.P."/>
        </authorList>
    </citation>
    <scope>NUCLEOTIDE SEQUENCE [LARGE SCALE GENOMIC DNA]</scope>
    <source>
        <strain evidence="1 2">ATCC 49958</strain>
    </source>
</reference>
<evidence type="ECO:0000313" key="2">
    <source>
        <dbReference type="Proteomes" id="UP000476837"/>
    </source>
</evidence>
<dbReference type="PANTHER" id="PTHR12526">
    <property type="entry name" value="GLYCOSYLTRANSFERASE"/>
    <property type="match status" value="1"/>
</dbReference>
<dbReference type="PANTHER" id="PTHR12526:SF572">
    <property type="entry name" value="BLL5144 PROTEIN"/>
    <property type="match status" value="1"/>
</dbReference>
<organism evidence="1 2">
    <name type="scientific">Azospirillum brasilense</name>
    <dbReference type="NCBI Taxonomy" id="192"/>
    <lineage>
        <taxon>Bacteria</taxon>
        <taxon>Pseudomonadati</taxon>
        <taxon>Pseudomonadota</taxon>
        <taxon>Alphaproteobacteria</taxon>
        <taxon>Rhodospirillales</taxon>
        <taxon>Azospirillaceae</taxon>
        <taxon>Azospirillum</taxon>
    </lineage>
</organism>
<dbReference type="SUPFAM" id="SSF48452">
    <property type="entry name" value="TPR-like"/>
    <property type="match status" value="1"/>
</dbReference>
<evidence type="ECO:0000313" key="1">
    <source>
        <dbReference type="EMBL" id="KAA0677910.1"/>
    </source>
</evidence>
<dbReference type="Proteomes" id="UP000476837">
    <property type="component" value="Unassembled WGS sequence"/>
</dbReference>
<sequence>MTVAEPSIQDVLERLFASVRYRDALTVLDGASGAIAPGMVAGWRRRLLANLGDFEAALCAAREAVACNPEFADEHFRLAEILARCGRYADAFVAARNVYEMDSTDIRPLAVCVEAALADPSLRPAFLSWSNRSGHSGTALAAAPLGGPSSGILLPVGRAAFSSLDGNHPDALSTIHSAQELPFCLASSAPGGALAALSSGFAHCVRVCDALTAIHPLVDHATAARYVGQRALSLLDDGQGAAVDLLPTLPMTVGQRPYVLLFDLIPALFQPFEPYVRHGISASRSPLYWIVRAFLESSHCVSIYSPYQKAQSLLGRFFKSPVIERKTTLVDHVRPTAARSATTSLACGDGLRRPDQPTLLFTASAINPQTKFYLRGGAYVLKLFEALSNRFPNLRLILRTPLPDTLAPALRDVALNHPNVHHIDRELSYEEYLAMFQKSHIFLSPSAALYMNSALNAMRHGAVPVITDAFGSPDLIRHDRNGVLVPMPPEAVAMDAENGEFSQDLRVFMDAEALGSRSFLDRLSDAVAGLLENPERLQRLSRQAMDDVAQGFPGCPTGTPMSEILERALSDGKNVILRGEGIDFLKAPL</sequence>
<gene>
    <name evidence="1" type="ORF">DS837_28725</name>
</gene>
<dbReference type="SUPFAM" id="SSF53756">
    <property type="entry name" value="UDP-Glycosyltransferase/glycogen phosphorylase"/>
    <property type="match status" value="1"/>
</dbReference>
<protein>
    <submittedName>
        <fullName evidence="1">Uncharacterized protein</fullName>
    </submittedName>
</protein>
<dbReference type="Gene3D" id="1.25.40.10">
    <property type="entry name" value="Tetratricopeptide repeat domain"/>
    <property type="match status" value="1"/>
</dbReference>
<name>A0A6L3ASP7_AZOBR</name>